<organism evidence="10 11">
    <name type="scientific">Nocardiopsis gilva YIM 90087</name>
    <dbReference type="NCBI Taxonomy" id="1235441"/>
    <lineage>
        <taxon>Bacteria</taxon>
        <taxon>Bacillati</taxon>
        <taxon>Actinomycetota</taxon>
        <taxon>Actinomycetes</taxon>
        <taxon>Streptosporangiales</taxon>
        <taxon>Nocardiopsidaceae</taxon>
        <taxon>Nocardiopsis</taxon>
    </lineage>
</organism>
<gene>
    <name evidence="10" type="ORF">CDO52_17225</name>
</gene>
<keyword evidence="11" id="KW-1185">Reference proteome</keyword>
<dbReference type="RefSeq" id="WP_017617966.1">
    <property type="nucleotide sequence ID" value="NZ_ANBG01000121.1"/>
</dbReference>
<keyword evidence="6 9" id="KW-1133">Transmembrane helix</keyword>
<evidence type="ECO:0000256" key="9">
    <source>
        <dbReference type="SAM" id="Phobius"/>
    </source>
</evidence>
<protein>
    <submittedName>
        <fullName evidence="10">BCCT transporter</fullName>
    </submittedName>
</protein>
<dbReference type="GO" id="GO:0005886">
    <property type="term" value="C:plasma membrane"/>
    <property type="evidence" value="ECO:0007669"/>
    <property type="project" value="UniProtKB-SubCell"/>
</dbReference>
<feature type="transmembrane region" description="Helical" evidence="9">
    <location>
        <begin position="428"/>
        <end position="449"/>
    </location>
</feature>
<feature type="transmembrane region" description="Helical" evidence="9">
    <location>
        <begin position="298"/>
        <end position="321"/>
    </location>
</feature>
<feature type="transmembrane region" description="Helical" evidence="9">
    <location>
        <begin position="455"/>
        <end position="476"/>
    </location>
</feature>
<feature type="transmembrane region" description="Helical" evidence="9">
    <location>
        <begin position="379"/>
        <end position="407"/>
    </location>
</feature>
<evidence type="ECO:0000313" key="11">
    <source>
        <dbReference type="Proteomes" id="UP000215005"/>
    </source>
</evidence>
<evidence type="ECO:0000256" key="1">
    <source>
        <dbReference type="ARBA" id="ARBA00004651"/>
    </source>
</evidence>
<dbReference type="InterPro" id="IPR000060">
    <property type="entry name" value="BCCT_transptr"/>
</dbReference>
<dbReference type="PANTHER" id="PTHR30047:SF7">
    <property type="entry name" value="HIGH-AFFINITY CHOLINE TRANSPORT PROTEIN"/>
    <property type="match status" value="1"/>
</dbReference>
<evidence type="ECO:0000256" key="6">
    <source>
        <dbReference type="ARBA" id="ARBA00022989"/>
    </source>
</evidence>
<feature type="transmembrane region" description="Helical" evidence="9">
    <location>
        <begin position="218"/>
        <end position="240"/>
    </location>
</feature>
<feature type="transmembrane region" description="Helical" evidence="9">
    <location>
        <begin position="333"/>
        <end position="359"/>
    </location>
</feature>
<keyword evidence="5 9" id="KW-0812">Transmembrane</keyword>
<reference evidence="10 11" key="1">
    <citation type="submission" date="2017-08" db="EMBL/GenBank/DDBJ databases">
        <title>The complete genome sequence of Nocardiopsis gilva YIM 90087.</title>
        <authorList>
            <person name="Yin M."/>
            <person name="Tang S."/>
        </authorList>
    </citation>
    <scope>NUCLEOTIDE SEQUENCE [LARGE SCALE GENOMIC DNA]</scope>
    <source>
        <strain evidence="10 11">YIM 90087</strain>
    </source>
</reference>
<evidence type="ECO:0000256" key="4">
    <source>
        <dbReference type="ARBA" id="ARBA00022475"/>
    </source>
</evidence>
<proteinExistence type="inferred from homology"/>
<feature type="transmembrane region" description="Helical" evidence="9">
    <location>
        <begin position="174"/>
        <end position="198"/>
    </location>
</feature>
<evidence type="ECO:0000256" key="3">
    <source>
        <dbReference type="ARBA" id="ARBA00022448"/>
    </source>
</evidence>
<dbReference type="Proteomes" id="UP000215005">
    <property type="component" value="Chromosome"/>
</dbReference>
<feature type="transmembrane region" description="Helical" evidence="9">
    <location>
        <begin position="40"/>
        <end position="57"/>
    </location>
</feature>
<feature type="transmembrane region" description="Helical" evidence="9">
    <location>
        <begin position="134"/>
        <end position="153"/>
    </location>
</feature>
<keyword evidence="3" id="KW-0813">Transport</keyword>
<comment type="subcellular location">
    <subcellularLocation>
        <location evidence="1">Cell membrane</location>
        <topology evidence="1">Multi-pass membrane protein</topology>
    </subcellularLocation>
</comment>
<dbReference type="PANTHER" id="PTHR30047">
    <property type="entry name" value="HIGH-AFFINITY CHOLINE TRANSPORT PROTEIN-RELATED"/>
    <property type="match status" value="1"/>
</dbReference>
<evidence type="ECO:0000256" key="8">
    <source>
        <dbReference type="SAM" id="MobiDB-lite"/>
    </source>
</evidence>
<evidence type="ECO:0000313" key="10">
    <source>
        <dbReference type="EMBL" id="ASU84305.1"/>
    </source>
</evidence>
<dbReference type="KEGG" id="ngv:CDO52_17225"/>
<comment type="similarity">
    <text evidence="2">Belongs to the BCCT transporter (TC 2.A.15) family.</text>
</comment>
<dbReference type="GO" id="GO:0022857">
    <property type="term" value="F:transmembrane transporter activity"/>
    <property type="evidence" value="ECO:0007669"/>
    <property type="project" value="InterPro"/>
</dbReference>
<feature type="transmembrane region" description="Helical" evidence="9">
    <location>
        <begin position="252"/>
        <end position="278"/>
    </location>
</feature>
<dbReference type="OrthoDB" id="9775735at2"/>
<dbReference type="AlphaFoldDB" id="A0A223S857"/>
<feature type="transmembrane region" description="Helical" evidence="9">
    <location>
        <begin position="78"/>
        <end position="97"/>
    </location>
</feature>
<name>A0A223S857_9ACTN</name>
<keyword evidence="7 9" id="KW-0472">Membrane</keyword>
<accession>A0A223S857</accession>
<feature type="region of interest" description="Disordered" evidence="8">
    <location>
        <begin position="489"/>
        <end position="525"/>
    </location>
</feature>
<evidence type="ECO:0000256" key="5">
    <source>
        <dbReference type="ARBA" id="ARBA00022692"/>
    </source>
</evidence>
<dbReference type="EMBL" id="CP022753">
    <property type="protein sequence ID" value="ASU84305.1"/>
    <property type="molecule type" value="Genomic_DNA"/>
</dbReference>
<dbReference type="Pfam" id="PF02028">
    <property type="entry name" value="BCCT"/>
    <property type="match status" value="1"/>
</dbReference>
<evidence type="ECO:0000256" key="7">
    <source>
        <dbReference type="ARBA" id="ARBA00023136"/>
    </source>
</evidence>
<evidence type="ECO:0000256" key="2">
    <source>
        <dbReference type="ARBA" id="ARBA00005658"/>
    </source>
</evidence>
<sequence length="525" mass="54936">MTVSGGLLAAFVGATLIAPDTAGAAVGAAFTWSADWFGAYWQLLLLATFAVAAVLAFSRYGRVRMGGTATPEFSRFRWVAMVLTTLLAAGGVFWAAAEPIAHYTTTPPQYADSVDGPMAGVAVALAQSFTHWGFGSWAIGGSLATLVMMHGVQKGMPLRPRTLLYPLMGERIRTHWLGTVTDIACIAATVAGTVGPLGFLGLQVSYMSGILFGTPDGYAVQAGIILSITVVAAISLLSGISRGIQLLSRINVWAAVALLLAIVALGSGAFVVDAYLQASAVYAREFVTMSLFRGDGDWLAYWTVFFFGWFLGYAPMMAIFIARISRGRTVRDIFLGATVLPAVVTNMWFSALGGTGLYLELQRPGVISDPYAEHGLPAAAMSIIQALPFTAVLGVIMVVVSLVFLASTMDTMSYTISASSMHQGEPTGWVRMFWCLGMGLAGAALLGVGDGGVDALQSFIVVAAVPVGFILLPTLWTGPRVVMEMAAEQGITGPPRSADAAEGTTGPSPKEAAEQPEAESVTAGS</sequence>
<keyword evidence="4" id="KW-1003">Cell membrane</keyword>